<name>A0AB36J566_9BACL</name>
<gene>
    <name evidence="1" type="ORF">BSK47_31395</name>
</gene>
<dbReference type="RefSeq" id="WP_076138961.1">
    <property type="nucleotide sequence ID" value="NZ_MPTN01000060.1"/>
</dbReference>
<dbReference type="Proteomes" id="UP000187323">
    <property type="component" value="Unassembled WGS sequence"/>
</dbReference>
<protein>
    <submittedName>
        <fullName evidence="1">Uncharacterized protein</fullName>
    </submittedName>
</protein>
<accession>A0AB36J566</accession>
<evidence type="ECO:0000313" key="1">
    <source>
        <dbReference type="EMBL" id="OME10126.1"/>
    </source>
</evidence>
<comment type="caution">
    <text evidence="1">The sequence shown here is derived from an EMBL/GenBank/DDBJ whole genome shotgun (WGS) entry which is preliminary data.</text>
</comment>
<dbReference type="AlphaFoldDB" id="A0AB36J566"/>
<reference evidence="1 2" key="1">
    <citation type="submission" date="2016-10" db="EMBL/GenBank/DDBJ databases">
        <title>Paenibacillus species isolates.</title>
        <authorList>
            <person name="Beno S.M."/>
        </authorList>
    </citation>
    <scope>NUCLEOTIDE SEQUENCE [LARGE SCALE GENOMIC DNA]</scope>
    <source>
        <strain evidence="1 2">FSL H7-0918</strain>
    </source>
</reference>
<organism evidence="1 2">
    <name type="scientific">Paenibacillus odorifer</name>
    <dbReference type="NCBI Taxonomy" id="189426"/>
    <lineage>
        <taxon>Bacteria</taxon>
        <taxon>Bacillati</taxon>
        <taxon>Bacillota</taxon>
        <taxon>Bacilli</taxon>
        <taxon>Bacillales</taxon>
        <taxon>Paenibacillaceae</taxon>
        <taxon>Paenibacillus</taxon>
    </lineage>
</organism>
<dbReference type="EMBL" id="MPTO01000052">
    <property type="protein sequence ID" value="OME10126.1"/>
    <property type="molecule type" value="Genomic_DNA"/>
</dbReference>
<evidence type="ECO:0000313" key="2">
    <source>
        <dbReference type="Proteomes" id="UP000187323"/>
    </source>
</evidence>
<sequence>MDQVDFCNDDKRTALADFLGIKVDQLRSWSDGSFTTGDNDSNDYKLTLSPSSYGIFQGRAGKYYVNKN</sequence>
<proteinExistence type="predicted"/>